<dbReference type="InterPro" id="IPR039498">
    <property type="entry name" value="NTP_transf_5"/>
</dbReference>
<dbReference type="Gene3D" id="3.30.460.40">
    <property type="match status" value="1"/>
</dbReference>
<dbReference type="SUPFAM" id="SSF81301">
    <property type="entry name" value="Nucleotidyltransferase"/>
    <property type="match status" value="1"/>
</dbReference>
<keyword evidence="2" id="KW-1185">Reference proteome</keyword>
<dbReference type="EMBL" id="JBIRYO010000007">
    <property type="protein sequence ID" value="MFI2474224.1"/>
    <property type="molecule type" value="Genomic_DNA"/>
</dbReference>
<dbReference type="RefSeq" id="WP_357405383.1">
    <property type="nucleotide sequence ID" value="NZ_JBEYCD010000006.1"/>
</dbReference>
<sequence length="196" mass="21375">MVATMDELLHALTRAANTLHDAEIRFAVAGGCAVYARGGPSSDHDVDLFVKPADISQAIQALAKAGLRVCEPPEDWLSKVYDGDTLVDVIYRPNCRDVTDELLDRATIMRVGPTVAPVISATDLMIDKLLVFDAHRLDLSPLLHIARDLREQVDWAAVRSQTKESPYARAFLGLVDDLGITDAGWTGAGHQDREEG</sequence>
<dbReference type="Pfam" id="PF14907">
    <property type="entry name" value="NTP_transf_5"/>
    <property type="match status" value="1"/>
</dbReference>
<gene>
    <name evidence="1" type="ORF">ACH49W_12680</name>
</gene>
<dbReference type="InterPro" id="IPR043519">
    <property type="entry name" value="NT_sf"/>
</dbReference>
<dbReference type="Proteomes" id="UP001611415">
    <property type="component" value="Unassembled WGS sequence"/>
</dbReference>
<evidence type="ECO:0000313" key="2">
    <source>
        <dbReference type="Proteomes" id="UP001611415"/>
    </source>
</evidence>
<evidence type="ECO:0000313" key="1">
    <source>
        <dbReference type="EMBL" id="MFI2474224.1"/>
    </source>
</evidence>
<accession>A0ABW7WZG1</accession>
<proteinExistence type="predicted"/>
<name>A0ABW7WZG1_9NOCA</name>
<protein>
    <submittedName>
        <fullName evidence="1">Nucleotidyltransferase family protein</fullName>
    </submittedName>
</protein>
<reference evidence="1 2" key="1">
    <citation type="submission" date="2024-10" db="EMBL/GenBank/DDBJ databases">
        <title>The Natural Products Discovery Center: Release of the First 8490 Sequenced Strains for Exploring Actinobacteria Biosynthetic Diversity.</title>
        <authorList>
            <person name="Kalkreuter E."/>
            <person name="Kautsar S.A."/>
            <person name="Yang D."/>
            <person name="Bader C.D."/>
            <person name="Teijaro C.N."/>
            <person name="Fluegel L."/>
            <person name="Davis C.M."/>
            <person name="Simpson J.R."/>
            <person name="Lauterbach L."/>
            <person name="Steele A.D."/>
            <person name="Gui C."/>
            <person name="Meng S."/>
            <person name="Li G."/>
            <person name="Viehrig K."/>
            <person name="Ye F."/>
            <person name="Su P."/>
            <person name="Kiefer A.F."/>
            <person name="Nichols A."/>
            <person name="Cepeda A.J."/>
            <person name="Yan W."/>
            <person name="Fan B."/>
            <person name="Jiang Y."/>
            <person name="Adhikari A."/>
            <person name="Zheng C.-J."/>
            <person name="Schuster L."/>
            <person name="Cowan T.M."/>
            <person name="Smanski M.J."/>
            <person name="Chevrette M.G."/>
            <person name="De Carvalho L.P.S."/>
            <person name="Shen B."/>
        </authorList>
    </citation>
    <scope>NUCLEOTIDE SEQUENCE [LARGE SCALE GENOMIC DNA]</scope>
    <source>
        <strain evidence="1 2">NPDC019275</strain>
    </source>
</reference>
<comment type="caution">
    <text evidence="1">The sequence shown here is derived from an EMBL/GenBank/DDBJ whole genome shotgun (WGS) entry which is preliminary data.</text>
</comment>
<organism evidence="1 2">
    <name type="scientific">Nocardia xishanensis</name>
    <dbReference type="NCBI Taxonomy" id="238964"/>
    <lineage>
        <taxon>Bacteria</taxon>
        <taxon>Bacillati</taxon>
        <taxon>Actinomycetota</taxon>
        <taxon>Actinomycetes</taxon>
        <taxon>Mycobacteriales</taxon>
        <taxon>Nocardiaceae</taxon>
        <taxon>Nocardia</taxon>
    </lineage>
</organism>